<keyword evidence="4" id="KW-1185">Reference proteome</keyword>
<protein>
    <submittedName>
        <fullName evidence="3">Uncharacterized protein</fullName>
    </submittedName>
</protein>
<feature type="transmembrane region" description="Helical" evidence="2">
    <location>
        <begin position="234"/>
        <end position="251"/>
    </location>
</feature>
<feature type="coiled-coil region" evidence="1">
    <location>
        <begin position="160"/>
        <end position="187"/>
    </location>
</feature>
<reference evidence="3 4" key="1">
    <citation type="submission" date="2022-12" db="EMBL/GenBank/DDBJ databases">
        <title>Chromosome-level genome assembly of true bugs.</title>
        <authorList>
            <person name="Ma L."/>
            <person name="Li H."/>
        </authorList>
    </citation>
    <scope>NUCLEOTIDE SEQUENCE [LARGE SCALE GENOMIC DNA]</scope>
    <source>
        <strain evidence="3">Lab_2022b</strain>
    </source>
</reference>
<proteinExistence type="predicted"/>
<dbReference type="AlphaFoldDB" id="A0AAW1DKV6"/>
<keyword evidence="2" id="KW-0472">Membrane</keyword>
<evidence type="ECO:0000313" key="3">
    <source>
        <dbReference type="EMBL" id="KAK9511222.1"/>
    </source>
</evidence>
<organism evidence="3 4">
    <name type="scientific">Rhynocoris fuscipes</name>
    <dbReference type="NCBI Taxonomy" id="488301"/>
    <lineage>
        <taxon>Eukaryota</taxon>
        <taxon>Metazoa</taxon>
        <taxon>Ecdysozoa</taxon>
        <taxon>Arthropoda</taxon>
        <taxon>Hexapoda</taxon>
        <taxon>Insecta</taxon>
        <taxon>Pterygota</taxon>
        <taxon>Neoptera</taxon>
        <taxon>Paraneoptera</taxon>
        <taxon>Hemiptera</taxon>
        <taxon>Heteroptera</taxon>
        <taxon>Panheteroptera</taxon>
        <taxon>Cimicomorpha</taxon>
        <taxon>Reduviidae</taxon>
        <taxon>Harpactorinae</taxon>
        <taxon>Harpactorini</taxon>
        <taxon>Rhynocoris</taxon>
    </lineage>
</organism>
<evidence type="ECO:0000256" key="2">
    <source>
        <dbReference type="SAM" id="Phobius"/>
    </source>
</evidence>
<evidence type="ECO:0000256" key="1">
    <source>
        <dbReference type="SAM" id="Coils"/>
    </source>
</evidence>
<evidence type="ECO:0000313" key="4">
    <source>
        <dbReference type="Proteomes" id="UP001461498"/>
    </source>
</evidence>
<comment type="caution">
    <text evidence="3">The sequence shown here is derived from an EMBL/GenBank/DDBJ whole genome shotgun (WGS) entry which is preliminary data.</text>
</comment>
<name>A0AAW1DKV6_9HEMI</name>
<sequence length="316" mass="37458">MLLIILGDKVKERECVMKTIKLEKIEVAEQAYLLDEHNEMISEQQMKQYNILPNPKRIQYLHNLLRKYNLYNVRKPNKSNRNKLKLMKFNKKEYAIRKLLFNFGKKLKRTRPIKAENSEQALKLNSTEEESISEEITVKGEVAAEEQYDYEEFKKEYYDEKEARKANDTLKAKAEVAEKKVKEAVEEIVNVKAPKKCSREDKLNYGLKALQCLYRDIKSEGWSKDVKTRVKSMFTFWLIIYLSIVIPLWLVKGWCCCCIPLKICRPYEIIYHTKTYIVHNPPGVLEQANGEIINYQPIPEEINTFRSIELNVFRFR</sequence>
<keyword evidence="2" id="KW-0812">Transmembrane</keyword>
<gene>
    <name evidence="3" type="ORF">O3M35_005821</name>
</gene>
<keyword evidence="1" id="KW-0175">Coiled coil</keyword>
<dbReference type="EMBL" id="JAPXFL010000002">
    <property type="protein sequence ID" value="KAK9511222.1"/>
    <property type="molecule type" value="Genomic_DNA"/>
</dbReference>
<accession>A0AAW1DKV6</accession>
<keyword evidence="2" id="KW-1133">Transmembrane helix</keyword>
<dbReference type="Proteomes" id="UP001461498">
    <property type="component" value="Unassembled WGS sequence"/>
</dbReference>